<accession>A0AAJ2PK53</accession>
<dbReference type="PROSITE" id="PS51257">
    <property type="entry name" value="PROKAR_LIPOPROTEIN"/>
    <property type="match status" value="1"/>
</dbReference>
<sequence>MHRRWLLGAVVAMTITAAGCTGDEPGAADDKGARQAVESYVDALNSRDATALMRIGGVPEDQRAKKEARQILAEKGGRGLRIVDLKVDHDFGPDVGSARLAAEAEAGEDLRETVTVMRESGAWHVVIFVDRPSDKSSSATDRPA</sequence>
<dbReference type="EMBL" id="JARAWN010000004">
    <property type="protein sequence ID" value="MDX3128481.1"/>
    <property type="molecule type" value="Genomic_DNA"/>
</dbReference>
<proteinExistence type="predicted"/>
<evidence type="ECO:0000313" key="2">
    <source>
        <dbReference type="Proteomes" id="UP001273589"/>
    </source>
</evidence>
<dbReference type="RefSeq" id="WP_319688603.1">
    <property type="nucleotide sequence ID" value="NZ_JARAWN010000004.1"/>
</dbReference>
<comment type="caution">
    <text evidence="1">The sequence shown here is derived from an EMBL/GenBank/DDBJ whole genome shotgun (WGS) entry which is preliminary data.</text>
</comment>
<protein>
    <recommendedName>
        <fullName evidence="3">Lipoprotein</fullName>
    </recommendedName>
</protein>
<reference evidence="1" key="1">
    <citation type="journal article" date="2023" name="Microb. Genom.">
        <title>Mesoterricola silvestris gen. nov., sp. nov., Mesoterricola sediminis sp. nov., Geothrix oryzae sp. nov., Geothrix edaphica sp. nov., Geothrix rubra sp. nov., and Geothrix limicola sp. nov., six novel members of Acidobacteriota isolated from soils.</title>
        <authorList>
            <person name="Weisberg A.J."/>
            <person name="Pearce E."/>
            <person name="Kramer C.G."/>
            <person name="Chang J.H."/>
            <person name="Clarke C.R."/>
        </authorList>
    </citation>
    <scope>NUCLEOTIDE SEQUENCE</scope>
    <source>
        <strain evidence="1">ND06-05F</strain>
    </source>
</reference>
<dbReference type="AlphaFoldDB" id="A0AAJ2PK53"/>
<evidence type="ECO:0008006" key="3">
    <source>
        <dbReference type="Google" id="ProtNLM"/>
    </source>
</evidence>
<evidence type="ECO:0000313" key="1">
    <source>
        <dbReference type="EMBL" id="MDX3128481.1"/>
    </source>
</evidence>
<name>A0AAJ2PK53_9ACTN</name>
<gene>
    <name evidence="1" type="ORF">PV367_01380</name>
</gene>
<organism evidence="1 2">
    <name type="scientific">Streptomyces europaeiscabiei</name>
    <dbReference type="NCBI Taxonomy" id="146819"/>
    <lineage>
        <taxon>Bacteria</taxon>
        <taxon>Bacillati</taxon>
        <taxon>Actinomycetota</taxon>
        <taxon>Actinomycetes</taxon>
        <taxon>Kitasatosporales</taxon>
        <taxon>Streptomycetaceae</taxon>
        <taxon>Streptomyces</taxon>
    </lineage>
</organism>
<dbReference type="Proteomes" id="UP001273589">
    <property type="component" value="Unassembled WGS sequence"/>
</dbReference>